<evidence type="ECO:0000256" key="20">
    <source>
        <dbReference type="PIRSR" id="PIRSR001191-2"/>
    </source>
</evidence>
<feature type="binding site" evidence="21">
    <location>
        <position position="186"/>
    </location>
    <ligand>
        <name>Ca(2+)</name>
        <dbReference type="ChEBI" id="CHEBI:29108"/>
        <label>3</label>
    </ligand>
</feature>
<dbReference type="PANTHER" id="PTHR10201">
    <property type="entry name" value="MATRIX METALLOPROTEINASE"/>
    <property type="match status" value="1"/>
</dbReference>
<evidence type="ECO:0000256" key="7">
    <source>
        <dbReference type="ARBA" id="ARBA00022723"/>
    </source>
</evidence>
<dbReference type="PROSITE" id="PS00024">
    <property type="entry name" value="HEMOPEXIN"/>
    <property type="match status" value="1"/>
</dbReference>
<dbReference type="CDD" id="cd00094">
    <property type="entry name" value="HX"/>
    <property type="match status" value="1"/>
</dbReference>
<evidence type="ECO:0000256" key="24">
    <source>
        <dbReference type="SAM" id="SignalP"/>
    </source>
</evidence>
<feature type="binding site" evidence="21">
    <location>
        <position position="290"/>
    </location>
    <ligand>
        <name>Ca(2+)</name>
        <dbReference type="ChEBI" id="CHEBI:29108"/>
        <label>4</label>
    </ligand>
</feature>
<evidence type="ECO:0000256" key="8">
    <source>
        <dbReference type="ARBA" id="ARBA00022729"/>
    </source>
</evidence>
<feature type="binding site" evidence="21">
    <location>
        <position position="247"/>
    </location>
    <ligand>
        <name>Zn(2+)</name>
        <dbReference type="ChEBI" id="CHEBI:29105"/>
        <label>2</label>
        <note>catalytic</note>
    </ligand>
</feature>
<feature type="binding site" evidence="21">
    <location>
        <position position="334"/>
    </location>
    <ligand>
        <name>Ca(2+)</name>
        <dbReference type="ChEBI" id="CHEBI:29108"/>
        <label>4</label>
    </ligand>
</feature>
<dbReference type="Gene3D" id="3.40.390.10">
    <property type="entry name" value="Collagenase (Catalytic Domain)"/>
    <property type="match status" value="1"/>
</dbReference>
<name>A0A8C5WEI2_9ANUR</name>
<feature type="domain" description="Peptidase metallopeptidase" evidence="25">
    <location>
        <begin position="116"/>
        <end position="275"/>
    </location>
</feature>
<dbReference type="CDD" id="cd04278">
    <property type="entry name" value="ZnMc_MMP"/>
    <property type="match status" value="1"/>
</dbReference>
<dbReference type="OrthoDB" id="9897549at2759"/>
<keyword evidence="8 24" id="KW-0732">Signal</keyword>
<dbReference type="SMART" id="SM00235">
    <property type="entry name" value="ZnMc"/>
    <property type="match status" value="1"/>
</dbReference>
<evidence type="ECO:0000256" key="23">
    <source>
        <dbReference type="PROSITE-ProRule" id="PRU01011"/>
    </source>
</evidence>
<dbReference type="InterPro" id="IPR002477">
    <property type="entry name" value="Peptidoglycan-bd-like"/>
</dbReference>
<feature type="binding site" evidence="21">
    <location>
        <position position="384"/>
    </location>
    <ligand>
        <name>Ca(2+)</name>
        <dbReference type="ChEBI" id="CHEBI:29108"/>
        <label>5</label>
    </ligand>
</feature>
<dbReference type="GO" id="GO:0005615">
    <property type="term" value="C:extracellular space"/>
    <property type="evidence" value="ECO:0007669"/>
    <property type="project" value="TreeGrafter"/>
</dbReference>
<evidence type="ECO:0000256" key="12">
    <source>
        <dbReference type="ARBA" id="ARBA00022837"/>
    </source>
</evidence>
<comment type="cofactor">
    <cofactor evidence="21">
        <name>Zn(2+)</name>
        <dbReference type="ChEBI" id="CHEBI:29105"/>
    </cofactor>
    <text evidence="21">Binds 2 Zn(2+) ions per subunit.</text>
</comment>
<dbReference type="GO" id="GO:0004222">
    <property type="term" value="F:metalloendopeptidase activity"/>
    <property type="evidence" value="ECO:0007669"/>
    <property type="project" value="InterPro"/>
</dbReference>
<comment type="subcellular location">
    <subcellularLocation>
        <location evidence="1">Secreted</location>
        <location evidence="1">Extracellular space</location>
        <location evidence="1">Extracellular matrix</location>
    </subcellularLocation>
</comment>
<evidence type="ECO:0000256" key="13">
    <source>
        <dbReference type="ARBA" id="ARBA00023049"/>
    </source>
</evidence>
<feature type="binding site" evidence="21">
    <location>
        <position position="135"/>
    </location>
    <ligand>
        <name>Ca(2+)</name>
        <dbReference type="ChEBI" id="CHEBI:29108"/>
        <label>1</label>
    </ligand>
</feature>
<evidence type="ECO:0000256" key="14">
    <source>
        <dbReference type="ARBA" id="ARBA00023105"/>
    </source>
</evidence>
<feature type="binding site" evidence="21">
    <location>
        <position position="207"/>
    </location>
    <ligand>
        <name>Zn(2+)</name>
        <dbReference type="ChEBI" id="CHEBI:29105"/>
        <label>1</label>
    </ligand>
</feature>
<dbReference type="FunFam" id="2.110.10.10:FF:000002">
    <property type="entry name" value="Matrix metallopeptidase 3"/>
    <property type="match status" value="1"/>
</dbReference>
<keyword evidence="9" id="KW-0677">Repeat</keyword>
<dbReference type="InterPro" id="IPR024079">
    <property type="entry name" value="MetalloPept_cat_dom_sf"/>
</dbReference>
<protein>
    <recommendedName>
        <fullName evidence="3">Collagenase 3</fullName>
    </recommendedName>
    <alternativeName>
        <fullName evidence="18">Matrix metalloproteinase-13</fullName>
    </alternativeName>
</protein>
<evidence type="ECO:0000256" key="18">
    <source>
        <dbReference type="ARBA" id="ARBA00031807"/>
    </source>
</evidence>
<dbReference type="SUPFAM" id="SSF47090">
    <property type="entry name" value="PGBD-like"/>
    <property type="match status" value="1"/>
</dbReference>
<feature type="chain" id="PRO_5034702750" description="Collagenase 3" evidence="24">
    <location>
        <begin position="25"/>
        <end position="467"/>
    </location>
</feature>
<dbReference type="Gene3D" id="2.110.10.10">
    <property type="entry name" value="Hemopexin-like domain"/>
    <property type="match status" value="1"/>
</dbReference>
<feature type="binding site" evidence="21">
    <location>
        <position position="169"/>
    </location>
    <ligand>
        <name>Ca(2+)</name>
        <dbReference type="ChEBI" id="CHEBI:29108"/>
        <label>2</label>
    </ligand>
</feature>
<dbReference type="SUPFAM" id="SSF55486">
    <property type="entry name" value="Metalloproteases ('zincins'), catalytic domain"/>
    <property type="match status" value="1"/>
</dbReference>
<reference evidence="26" key="2">
    <citation type="submission" date="2025-09" db="UniProtKB">
        <authorList>
            <consortium name="Ensembl"/>
        </authorList>
    </citation>
    <scope>IDENTIFICATION</scope>
</reference>
<keyword evidence="7 20" id="KW-0479">Metal-binding</keyword>
<dbReference type="InterPro" id="IPR018487">
    <property type="entry name" value="Hemopexin-like_repeat"/>
</dbReference>
<feature type="binding site" evidence="20">
    <location>
        <position position="233"/>
    </location>
    <ligand>
        <name>Zn(2+)</name>
        <dbReference type="ChEBI" id="CHEBI:29105"/>
        <label>2</label>
        <note>catalytic</note>
    </ligand>
</feature>
<evidence type="ECO:0000256" key="17">
    <source>
        <dbReference type="ARBA" id="ARBA00023180"/>
    </source>
</evidence>
<feature type="short sequence motif" description="Cysteine switch" evidence="22">
    <location>
        <begin position="101"/>
        <end position="108"/>
    </location>
</feature>
<dbReference type="Pfam" id="PF00413">
    <property type="entry name" value="Peptidase_M10"/>
    <property type="match status" value="1"/>
</dbReference>
<feature type="binding site" evidence="21">
    <location>
        <position position="336"/>
    </location>
    <ligand>
        <name>Ca(2+)</name>
        <dbReference type="ChEBI" id="CHEBI:29108"/>
        <label>5</label>
    </ligand>
</feature>
<evidence type="ECO:0000256" key="4">
    <source>
        <dbReference type="ARBA" id="ARBA00022525"/>
    </source>
</evidence>
<dbReference type="InterPro" id="IPR021158">
    <property type="entry name" value="Pept_M10A_Zn_BS"/>
</dbReference>
<proteinExistence type="inferred from homology"/>
<dbReference type="FunFam" id="3.40.390.10:FF:000007">
    <property type="entry name" value="Collagenase 3"/>
    <property type="match status" value="1"/>
</dbReference>
<comment type="cofactor">
    <cofactor evidence="21">
        <name>Ca(2+)</name>
        <dbReference type="ChEBI" id="CHEBI:29108"/>
    </cofactor>
    <text evidence="21">Can bind about 5 Ca(2+) ions per subunit.</text>
</comment>
<evidence type="ECO:0000256" key="19">
    <source>
        <dbReference type="PIRSR" id="PIRSR001191-1"/>
    </source>
</evidence>
<feature type="active site" evidence="19">
    <location>
        <position position="230"/>
    </location>
</feature>
<keyword evidence="4" id="KW-0964">Secreted</keyword>
<dbReference type="InterPro" id="IPR036375">
    <property type="entry name" value="Hemopexin-like_dom_sf"/>
</dbReference>
<dbReference type="InterPro" id="IPR036365">
    <property type="entry name" value="PGBD-like_sf"/>
</dbReference>
<accession>A0A8C5WEI2</accession>
<feature type="binding site" description="in inhibited form" evidence="21">
    <location>
        <position position="103"/>
    </location>
    <ligand>
        <name>Zn(2+)</name>
        <dbReference type="ChEBI" id="CHEBI:29105"/>
        <label>2</label>
        <note>catalytic</note>
    </ligand>
</feature>
<organism evidence="26 27">
    <name type="scientific">Leptobrachium leishanense</name>
    <name type="common">Leishan spiny toad</name>
    <dbReference type="NCBI Taxonomy" id="445787"/>
    <lineage>
        <taxon>Eukaryota</taxon>
        <taxon>Metazoa</taxon>
        <taxon>Chordata</taxon>
        <taxon>Craniata</taxon>
        <taxon>Vertebrata</taxon>
        <taxon>Euteleostomi</taxon>
        <taxon>Amphibia</taxon>
        <taxon>Batrachia</taxon>
        <taxon>Anura</taxon>
        <taxon>Pelobatoidea</taxon>
        <taxon>Megophryidae</taxon>
        <taxon>Leptobrachium</taxon>
    </lineage>
</organism>
<dbReference type="Pfam" id="PF01471">
    <property type="entry name" value="PG_binding_1"/>
    <property type="match status" value="1"/>
</dbReference>
<dbReference type="InterPro" id="IPR021190">
    <property type="entry name" value="Pept_M10A"/>
</dbReference>
<evidence type="ECO:0000256" key="11">
    <source>
        <dbReference type="ARBA" id="ARBA00022833"/>
    </source>
</evidence>
<dbReference type="InterPro" id="IPR000585">
    <property type="entry name" value="Hemopexin-like_dom"/>
</dbReference>
<keyword evidence="15" id="KW-0865">Zymogen</keyword>
<evidence type="ECO:0000256" key="15">
    <source>
        <dbReference type="ARBA" id="ARBA00023145"/>
    </source>
</evidence>
<dbReference type="Pfam" id="PF00045">
    <property type="entry name" value="Hemopexin"/>
    <property type="match status" value="2"/>
</dbReference>
<feature type="binding site" evidence="21">
    <location>
        <position position="181"/>
    </location>
    <ligand>
        <name>Zn(2+)</name>
        <dbReference type="ChEBI" id="CHEBI:29105"/>
        <label>1</label>
    </ligand>
</feature>
<dbReference type="Proteomes" id="UP000694569">
    <property type="component" value="Unplaced"/>
</dbReference>
<feature type="binding site" evidence="21">
    <location>
        <position position="194"/>
    </location>
    <ligand>
        <name>Zn(2+)</name>
        <dbReference type="ChEBI" id="CHEBI:29105"/>
        <label>1</label>
    </ligand>
</feature>
<evidence type="ECO:0000256" key="3">
    <source>
        <dbReference type="ARBA" id="ARBA00018037"/>
    </source>
</evidence>
<dbReference type="InterPro" id="IPR006026">
    <property type="entry name" value="Peptidase_Metallo"/>
</dbReference>
<keyword evidence="6" id="KW-0645">Protease</keyword>
<keyword evidence="5" id="KW-0272">Extracellular matrix</keyword>
<sequence>MTTAMERNMFPIGLGFLLWSTVSCFPVPSEYQVSDHKMTLNSDTEFAKVFLRNFYPLPLRSVATKRRSGRVKNPLQAMQYFFGLPPTGKLDSETFRLMKEPRCGVPDVSEYKIIHKSVKWSSHILTYRIVNYTPDLPAAKVNRAIGDALKVWSKVTPLGFIQLHSGTADIMISFGAREHGDFFSFDGASGILAHAFPPGEDLGGDIHFDDDETWTATAEASNLFTVAVHEIGHALGLDHSSDPKALMFPLYTYINLQNYSLPADDILGIQELYGSRNSNVVIPSICHPVDAIAFLDKGVIVFKDRLFWYHHSDIPETRVFLASSVWKDIPDSIDAAYYYPKNNTLYLFSGRKFWTFDTFAARSEKPHDISEFGLPRSLEKIDAAAHDTLTGKTYFFRGNLCWSYVEESGAMEEGFPKTLESVFPGLGHEVDAAFQHANGHFYFFGGVTQLEYDEKKQLVSRNSSSLC</sequence>
<keyword evidence="14" id="KW-0177">Collagen degradation</keyword>
<feature type="binding site" evidence="21">
    <location>
        <position position="187"/>
    </location>
    <ligand>
        <name>Ca(2+)</name>
        <dbReference type="ChEBI" id="CHEBI:29108"/>
        <label>3</label>
    </ligand>
</feature>
<dbReference type="GO" id="GO:0030198">
    <property type="term" value="P:extracellular matrix organization"/>
    <property type="evidence" value="ECO:0007669"/>
    <property type="project" value="TreeGrafter"/>
</dbReference>
<dbReference type="SUPFAM" id="SSF50923">
    <property type="entry name" value="Hemopexin-like domain"/>
    <property type="match status" value="1"/>
</dbReference>
<evidence type="ECO:0000313" key="26">
    <source>
        <dbReference type="Ensembl" id="ENSLLEP00000032209.1"/>
    </source>
</evidence>
<feature type="binding site" evidence="21">
    <location>
        <position position="212"/>
    </location>
    <ligand>
        <name>Ca(2+)</name>
        <dbReference type="ChEBI" id="CHEBI:29108"/>
        <label>3</label>
    </ligand>
</feature>
<evidence type="ECO:0000256" key="10">
    <source>
        <dbReference type="ARBA" id="ARBA00022801"/>
    </source>
</evidence>
<keyword evidence="10" id="KW-0378">Hydrolase</keyword>
<feature type="binding site" evidence="20">
    <location>
        <position position="239"/>
    </location>
    <ligand>
        <name>Zn(2+)</name>
        <dbReference type="ChEBI" id="CHEBI:29105"/>
        <label>2</label>
        <note>catalytic</note>
    </ligand>
</feature>
<dbReference type="GO" id="GO:0030574">
    <property type="term" value="P:collagen catabolic process"/>
    <property type="evidence" value="ECO:0007669"/>
    <property type="project" value="UniProtKB-KW"/>
</dbReference>
<dbReference type="InterPro" id="IPR033739">
    <property type="entry name" value="M10A_MMP"/>
</dbReference>
<feature type="binding site" evidence="21">
    <location>
        <position position="209"/>
    </location>
    <ligand>
        <name>Ca(2+)</name>
        <dbReference type="ChEBI" id="CHEBI:29108"/>
        <label>3</label>
    </ligand>
</feature>
<dbReference type="GO" id="GO:0008270">
    <property type="term" value="F:zinc ion binding"/>
    <property type="evidence" value="ECO:0007669"/>
    <property type="project" value="InterPro"/>
</dbReference>
<evidence type="ECO:0000256" key="9">
    <source>
        <dbReference type="ARBA" id="ARBA00022737"/>
    </source>
</evidence>
<keyword evidence="11 20" id="KW-0862">Zinc</keyword>
<evidence type="ECO:0000313" key="27">
    <source>
        <dbReference type="Proteomes" id="UP000694569"/>
    </source>
</evidence>
<feature type="repeat" description="Hemopexin" evidence="23">
    <location>
        <begin position="378"/>
        <end position="426"/>
    </location>
</feature>
<keyword evidence="27" id="KW-1185">Reference proteome</keyword>
<evidence type="ECO:0000256" key="1">
    <source>
        <dbReference type="ARBA" id="ARBA00004498"/>
    </source>
</evidence>
<reference evidence="26" key="1">
    <citation type="submission" date="2025-08" db="UniProtKB">
        <authorList>
            <consortium name="Ensembl"/>
        </authorList>
    </citation>
    <scope>IDENTIFICATION</scope>
</reference>
<dbReference type="GeneTree" id="ENSGT00940000157450"/>
<keyword evidence="17" id="KW-0325">Glycoprotein</keyword>
<evidence type="ECO:0000256" key="2">
    <source>
        <dbReference type="ARBA" id="ARBA00010370"/>
    </source>
</evidence>
<dbReference type="AlphaFoldDB" id="A0A8C5WEI2"/>
<dbReference type="SMART" id="SM00120">
    <property type="entry name" value="HX"/>
    <property type="match status" value="4"/>
</dbReference>
<feature type="binding site" evidence="21">
    <location>
        <position position="210"/>
    </location>
    <ligand>
        <name>Ca(2+)</name>
        <dbReference type="ChEBI" id="CHEBI:29108"/>
        <label>1</label>
    </ligand>
</feature>
<keyword evidence="12 21" id="KW-0106">Calcium</keyword>
<dbReference type="GO" id="GO:0031012">
    <property type="term" value="C:extracellular matrix"/>
    <property type="evidence" value="ECO:0007669"/>
    <property type="project" value="InterPro"/>
</dbReference>
<feature type="binding site" evidence="21">
    <location>
        <position position="205"/>
    </location>
    <ligand>
        <name>Ca(2+)</name>
        <dbReference type="ChEBI" id="CHEBI:29108"/>
        <label>2</label>
    </ligand>
</feature>
<feature type="binding site" evidence="21">
    <location>
        <position position="292"/>
    </location>
    <ligand>
        <name>Ca(2+)</name>
        <dbReference type="ChEBI" id="CHEBI:29108"/>
        <label>5</label>
    </ligand>
</feature>
<feature type="binding site" evidence="21">
    <location>
        <position position="203"/>
    </location>
    <ligand>
        <name>Ca(2+)</name>
        <dbReference type="ChEBI" id="CHEBI:29108"/>
        <label>2</label>
    </ligand>
</feature>
<feature type="repeat" description="Hemopexin" evidence="23">
    <location>
        <begin position="330"/>
        <end position="376"/>
    </location>
</feature>
<feature type="binding site" evidence="20">
    <location>
        <position position="229"/>
    </location>
    <ligand>
        <name>Zn(2+)</name>
        <dbReference type="ChEBI" id="CHEBI:29105"/>
        <label>2</label>
        <note>catalytic</note>
    </ligand>
</feature>
<dbReference type="InterPro" id="IPR018486">
    <property type="entry name" value="Hemopexin_CS"/>
</dbReference>
<dbReference type="PROSITE" id="PS00546">
    <property type="entry name" value="CYSTEINE_SWITCH"/>
    <property type="match status" value="1"/>
</dbReference>
<keyword evidence="13" id="KW-0482">Metalloprotease</keyword>
<feature type="binding site" evidence="21">
    <location>
        <position position="212"/>
    </location>
    <ligand>
        <name>Ca(2+)</name>
        <dbReference type="ChEBI" id="CHEBI:29108"/>
        <label>1</label>
    </ligand>
</feature>
<evidence type="ECO:0000256" key="16">
    <source>
        <dbReference type="ARBA" id="ARBA00023157"/>
    </source>
</evidence>
<dbReference type="PIRSF" id="PIRSF001191">
    <property type="entry name" value="Peptidase_M10A_matrix"/>
    <property type="match status" value="1"/>
</dbReference>
<dbReference type="PROSITE" id="PS51257">
    <property type="entry name" value="PROKAR_LIPOPROTEIN"/>
    <property type="match status" value="1"/>
</dbReference>
<comment type="similarity">
    <text evidence="2">Belongs to the peptidase M10A family.</text>
</comment>
<feature type="binding site" evidence="21">
    <location>
        <position position="179"/>
    </location>
    <ligand>
        <name>Zn(2+)</name>
        <dbReference type="ChEBI" id="CHEBI:29105"/>
        <label>1</label>
    </ligand>
</feature>
<evidence type="ECO:0000256" key="5">
    <source>
        <dbReference type="ARBA" id="ARBA00022530"/>
    </source>
</evidence>
<evidence type="ECO:0000256" key="6">
    <source>
        <dbReference type="ARBA" id="ARBA00022670"/>
    </source>
</evidence>
<dbReference type="PANTHER" id="PTHR10201:SF165">
    <property type="entry name" value="COLLAGENASE 3"/>
    <property type="match status" value="1"/>
</dbReference>
<feature type="binding site" evidence="21">
    <location>
        <position position="431"/>
    </location>
    <ligand>
        <name>Ca(2+)</name>
        <dbReference type="ChEBI" id="CHEBI:29108"/>
        <label>4</label>
    </ligand>
</feature>
<keyword evidence="16" id="KW-1015">Disulfide bond</keyword>
<evidence type="ECO:0000256" key="21">
    <source>
        <dbReference type="PIRSR" id="PIRSR621190-2"/>
    </source>
</evidence>
<evidence type="ECO:0000256" key="22">
    <source>
        <dbReference type="PIRSR" id="PIRSR621190-5"/>
    </source>
</evidence>
<dbReference type="Ensembl" id="ENSLLET00000033449.1">
    <property type="protein sequence ID" value="ENSLLEP00000032209.1"/>
    <property type="gene ID" value="ENSLLEG00000020440.1"/>
</dbReference>
<feature type="signal peptide" evidence="24">
    <location>
        <begin position="1"/>
        <end position="24"/>
    </location>
</feature>
<dbReference type="InterPro" id="IPR001818">
    <property type="entry name" value="Pept_M10_metallopeptidase"/>
</dbReference>
<dbReference type="PROSITE" id="PS51642">
    <property type="entry name" value="HEMOPEXIN_2"/>
    <property type="match status" value="2"/>
</dbReference>
<feature type="binding site" evidence="21">
    <location>
        <position position="189"/>
    </location>
    <ligand>
        <name>Ca(2+)</name>
        <dbReference type="ChEBI" id="CHEBI:29108"/>
        <label>3</label>
    </ligand>
</feature>
<evidence type="ECO:0000259" key="25">
    <source>
        <dbReference type="SMART" id="SM00235"/>
    </source>
</evidence>
<dbReference type="GO" id="GO:0006508">
    <property type="term" value="P:proteolysis"/>
    <property type="evidence" value="ECO:0007669"/>
    <property type="project" value="UniProtKB-KW"/>
</dbReference>
<dbReference type="PRINTS" id="PR00138">
    <property type="entry name" value="MATRIXIN"/>
</dbReference>